<evidence type="ECO:0000256" key="1">
    <source>
        <dbReference type="ARBA" id="ARBA00008791"/>
    </source>
</evidence>
<keyword evidence="4" id="KW-1185">Reference proteome</keyword>
<dbReference type="Proteomes" id="UP001500298">
    <property type="component" value="Unassembled WGS sequence"/>
</dbReference>
<evidence type="ECO:0000313" key="4">
    <source>
        <dbReference type="Proteomes" id="UP001500298"/>
    </source>
</evidence>
<comment type="caution">
    <text evidence="3">The sequence shown here is derived from an EMBL/GenBank/DDBJ whole genome shotgun (WGS) entry which is preliminary data.</text>
</comment>
<dbReference type="RefSeq" id="WP_345370106.1">
    <property type="nucleotide sequence ID" value="NZ_BAABJX010000020.1"/>
</dbReference>
<dbReference type="PANTHER" id="PTHR46268:SF6">
    <property type="entry name" value="UNIVERSAL STRESS PROTEIN UP12"/>
    <property type="match status" value="1"/>
</dbReference>
<name>A0ABP9DBC9_9BACT</name>
<reference evidence="4" key="1">
    <citation type="journal article" date="2019" name="Int. J. Syst. Evol. Microbiol.">
        <title>The Global Catalogue of Microorganisms (GCM) 10K type strain sequencing project: providing services to taxonomists for standard genome sequencing and annotation.</title>
        <authorList>
            <consortium name="The Broad Institute Genomics Platform"/>
            <consortium name="The Broad Institute Genome Sequencing Center for Infectious Disease"/>
            <person name="Wu L."/>
            <person name="Ma J."/>
        </authorList>
    </citation>
    <scope>NUCLEOTIDE SEQUENCE [LARGE SCALE GENOMIC DNA]</scope>
    <source>
        <strain evidence="4">JCM 18326</strain>
    </source>
</reference>
<protein>
    <submittedName>
        <fullName evidence="3">Universal stress protein</fullName>
    </submittedName>
</protein>
<dbReference type="Pfam" id="PF00582">
    <property type="entry name" value="Usp"/>
    <property type="match status" value="1"/>
</dbReference>
<dbReference type="InterPro" id="IPR006015">
    <property type="entry name" value="Universal_stress_UspA"/>
</dbReference>
<dbReference type="PANTHER" id="PTHR46268">
    <property type="entry name" value="STRESS RESPONSE PROTEIN NHAX"/>
    <property type="match status" value="1"/>
</dbReference>
<evidence type="ECO:0000259" key="2">
    <source>
        <dbReference type="Pfam" id="PF00582"/>
    </source>
</evidence>
<dbReference type="EMBL" id="BAABJX010000020">
    <property type="protein sequence ID" value="GAA4828691.1"/>
    <property type="molecule type" value="Genomic_DNA"/>
</dbReference>
<comment type="similarity">
    <text evidence="1">Belongs to the universal stress protein A family.</text>
</comment>
<organism evidence="3 4">
    <name type="scientific">Algivirga pacifica</name>
    <dbReference type="NCBI Taxonomy" id="1162670"/>
    <lineage>
        <taxon>Bacteria</taxon>
        <taxon>Pseudomonadati</taxon>
        <taxon>Bacteroidota</taxon>
        <taxon>Cytophagia</taxon>
        <taxon>Cytophagales</taxon>
        <taxon>Flammeovirgaceae</taxon>
        <taxon>Algivirga</taxon>
    </lineage>
</organism>
<evidence type="ECO:0000313" key="3">
    <source>
        <dbReference type="EMBL" id="GAA4828691.1"/>
    </source>
</evidence>
<accession>A0ABP9DBC9</accession>
<gene>
    <name evidence="3" type="ORF">GCM10023331_12240</name>
</gene>
<proteinExistence type="inferred from homology"/>
<dbReference type="InterPro" id="IPR014729">
    <property type="entry name" value="Rossmann-like_a/b/a_fold"/>
</dbReference>
<dbReference type="CDD" id="cd00293">
    <property type="entry name" value="USP-like"/>
    <property type="match status" value="1"/>
</dbReference>
<feature type="domain" description="UspA" evidence="2">
    <location>
        <begin position="1"/>
        <end position="142"/>
    </location>
</feature>
<dbReference type="InterPro" id="IPR006016">
    <property type="entry name" value="UspA"/>
</dbReference>
<sequence length="274" mass="30993">MRSILVPVDFTELSTIALTTAEQLCEKMNTKIIILAMNKVPSLATLTKSENLYVSVHKNKEVKEKEELLSQFKENHDLYQETLHINTSDFVKTILNIIHEYTIDLVVMGAKVSTQSKLKGIFSNSLTEEISVKSPVPVLVVRNDNNHLTFKNVLFVSDFKGEQYLREIQHAQKLFSSTVHLLNVNLKGGEGESDALLSAEVSLQKHNIFDYHTHSVEAESVEQGVMKFLDKNFIDIIAIGTEGKDKLQRLLEDCPSMDLLNHVDKPTYIFPLHA</sequence>
<dbReference type="PRINTS" id="PR01438">
    <property type="entry name" value="UNVRSLSTRESS"/>
</dbReference>
<dbReference type="Gene3D" id="3.40.50.620">
    <property type="entry name" value="HUPs"/>
    <property type="match status" value="2"/>
</dbReference>
<dbReference type="SUPFAM" id="SSF52402">
    <property type="entry name" value="Adenine nucleotide alpha hydrolases-like"/>
    <property type="match status" value="2"/>
</dbReference>